<dbReference type="InterPro" id="IPR045584">
    <property type="entry name" value="Pilin-like"/>
</dbReference>
<evidence type="ECO:0000256" key="1">
    <source>
        <dbReference type="SAM" id="Phobius"/>
    </source>
</evidence>
<reference evidence="2" key="1">
    <citation type="journal article" date="2012" name="Science">
        <title>Fermentation, hydrogen, and sulfur metabolism in multiple uncultivated bacterial phyla.</title>
        <authorList>
            <person name="Wrighton K.C."/>
            <person name="Thomas B.C."/>
            <person name="Sharon I."/>
            <person name="Miller C.S."/>
            <person name="Castelle C.J."/>
            <person name="VerBerkmoes N.C."/>
            <person name="Wilkins M.J."/>
            <person name="Hettich R.L."/>
            <person name="Lipton M.S."/>
            <person name="Williams K.H."/>
            <person name="Long P.E."/>
            <person name="Banfield J.F."/>
        </authorList>
    </citation>
    <scope>NUCLEOTIDE SEQUENCE [LARGE SCALE GENOMIC DNA]</scope>
</reference>
<evidence type="ECO:0008006" key="3">
    <source>
        <dbReference type="Google" id="ProtNLM"/>
    </source>
</evidence>
<proteinExistence type="predicted"/>
<organism evidence="2">
    <name type="scientific">uncultured bacterium</name>
    <name type="common">gcode 4</name>
    <dbReference type="NCBI Taxonomy" id="1234023"/>
    <lineage>
        <taxon>Bacteria</taxon>
        <taxon>environmental samples</taxon>
    </lineage>
</organism>
<keyword evidence="1" id="KW-0472">Membrane</keyword>
<dbReference type="NCBIfam" id="TIGR02532">
    <property type="entry name" value="IV_pilin_GFxxxE"/>
    <property type="match status" value="1"/>
</dbReference>
<evidence type="ECO:0000313" key="2">
    <source>
        <dbReference type="EMBL" id="EKD29564.1"/>
    </source>
</evidence>
<sequence length="242" mass="26098">MKSTQNTNTGLKSRNSLGFTLVELIVTITILAILGTFGFMAFSGFQKDARDGKRITNVSTIASAFDINMAAGKLINTSETSTGYNIVITGSTFTMTGYYGQVNNTLLNSLKVYSKDITTTTDYPYTYSYFPTEKKYQISSFLENSSNLPTAMYFIDQVYAETSTGYVFVKGNFTATGWVNSLIPEAIVWESTPTIDGLKTVPGDDTVIPGTSASAPPPAGLPDCKIDGIGDAGRIDFCKIAL</sequence>
<dbReference type="SUPFAM" id="SSF54523">
    <property type="entry name" value="Pili subunits"/>
    <property type="match status" value="1"/>
</dbReference>
<keyword evidence="1" id="KW-1133">Transmembrane helix</keyword>
<dbReference type="EMBL" id="AMFJ01034355">
    <property type="protein sequence ID" value="EKD29564.1"/>
    <property type="molecule type" value="Genomic_DNA"/>
</dbReference>
<comment type="caution">
    <text evidence="2">The sequence shown here is derived from an EMBL/GenBank/DDBJ whole genome shotgun (WGS) entry which is preliminary data.</text>
</comment>
<accession>K1YWC7</accession>
<dbReference type="Pfam" id="PF07963">
    <property type="entry name" value="N_methyl"/>
    <property type="match status" value="1"/>
</dbReference>
<protein>
    <recommendedName>
        <fullName evidence="3">Prepilin-type N-terminal cleavage/methylation domain-containing protein</fullName>
    </recommendedName>
</protein>
<dbReference type="AlphaFoldDB" id="K1YWC7"/>
<dbReference type="Gene3D" id="3.30.700.10">
    <property type="entry name" value="Glycoprotein, Type 4 Pilin"/>
    <property type="match status" value="1"/>
</dbReference>
<keyword evidence="1" id="KW-0812">Transmembrane</keyword>
<feature type="transmembrane region" description="Helical" evidence="1">
    <location>
        <begin position="20"/>
        <end position="45"/>
    </location>
</feature>
<gene>
    <name evidence="2" type="ORF">ACD_78C00355G0002</name>
</gene>
<name>K1YWC7_9BACT</name>
<dbReference type="InterPro" id="IPR012902">
    <property type="entry name" value="N_methyl_site"/>
</dbReference>